<keyword evidence="4" id="KW-0539">Nucleus</keyword>
<feature type="compositionally biased region" description="Acidic residues" evidence="7">
    <location>
        <begin position="66"/>
        <end position="75"/>
    </location>
</feature>
<dbReference type="PANTHER" id="PTHR12311">
    <property type="entry name" value="ACTIVATOR OF BASAL TRANSCRIPTION 1"/>
    <property type="match status" value="1"/>
</dbReference>
<comment type="similarity">
    <text evidence="2">Belongs to the ESF2/ABP1 family.</text>
</comment>
<keyword evidence="3" id="KW-0694">RNA-binding</keyword>
<dbReference type="InterPro" id="IPR034353">
    <property type="entry name" value="ABT1/ESF2_RRM"/>
</dbReference>
<feature type="compositionally biased region" description="Low complexity" evidence="7">
    <location>
        <begin position="77"/>
        <end position="103"/>
    </location>
</feature>
<dbReference type="Gene3D" id="3.30.70.330">
    <property type="match status" value="1"/>
</dbReference>
<proteinExistence type="inferred from homology"/>
<reference evidence="8" key="1">
    <citation type="journal article" date="2020" name="Stud. Mycol.">
        <title>101 Dothideomycetes genomes: a test case for predicting lifestyles and emergence of pathogens.</title>
        <authorList>
            <person name="Haridas S."/>
            <person name="Albert R."/>
            <person name="Binder M."/>
            <person name="Bloem J."/>
            <person name="Labutti K."/>
            <person name="Salamov A."/>
            <person name="Andreopoulos B."/>
            <person name="Baker S."/>
            <person name="Barry K."/>
            <person name="Bills G."/>
            <person name="Bluhm B."/>
            <person name="Cannon C."/>
            <person name="Castanera R."/>
            <person name="Culley D."/>
            <person name="Daum C."/>
            <person name="Ezra D."/>
            <person name="Gonzalez J."/>
            <person name="Henrissat B."/>
            <person name="Kuo A."/>
            <person name="Liang C."/>
            <person name="Lipzen A."/>
            <person name="Lutzoni F."/>
            <person name="Magnuson J."/>
            <person name="Mondo S."/>
            <person name="Nolan M."/>
            <person name="Ohm R."/>
            <person name="Pangilinan J."/>
            <person name="Park H.-J."/>
            <person name="Ramirez L."/>
            <person name="Alfaro M."/>
            <person name="Sun H."/>
            <person name="Tritt A."/>
            <person name="Yoshinaga Y."/>
            <person name="Zwiers L.-H."/>
            <person name="Turgeon B."/>
            <person name="Goodwin S."/>
            <person name="Spatafora J."/>
            <person name="Crous P."/>
            <person name="Grigoriev I."/>
        </authorList>
    </citation>
    <scope>NUCLEOTIDE SEQUENCE</scope>
    <source>
        <strain evidence="8">CBS 125425</strain>
    </source>
</reference>
<feature type="compositionally biased region" description="Acidic residues" evidence="7">
    <location>
        <begin position="47"/>
        <end position="57"/>
    </location>
</feature>
<dbReference type="InterPro" id="IPR035979">
    <property type="entry name" value="RBD_domain_sf"/>
</dbReference>
<dbReference type="GO" id="GO:0003723">
    <property type="term" value="F:RNA binding"/>
    <property type="evidence" value="ECO:0007669"/>
    <property type="project" value="UniProtKB-KW"/>
</dbReference>
<evidence type="ECO:0000313" key="8">
    <source>
        <dbReference type="EMBL" id="KAF2727671.1"/>
    </source>
</evidence>
<evidence type="ECO:0000256" key="6">
    <source>
        <dbReference type="ARBA" id="ARBA00032634"/>
    </source>
</evidence>
<dbReference type="GO" id="GO:0034462">
    <property type="term" value="P:small-subunit processome assembly"/>
    <property type="evidence" value="ECO:0007669"/>
    <property type="project" value="TreeGrafter"/>
</dbReference>
<evidence type="ECO:0000256" key="1">
    <source>
        <dbReference type="ARBA" id="ARBA00004604"/>
    </source>
</evidence>
<keyword evidence="9" id="KW-1185">Reference proteome</keyword>
<comment type="caution">
    <text evidence="8">The sequence shown here is derived from an EMBL/GenBank/DDBJ whole genome shotgun (WGS) entry which is preliminary data.</text>
</comment>
<gene>
    <name evidence="8" type="ORF">EJ04DRAFT_478706</name>
</gene>
<name>A0A9P4QMN5_9PLEO</name>
<dbReference type="GO" id="GO:0000447">
    <property type="term" value="P:endonucleolytic cleavage in ITS1 to separate SSU-rRNA from 5.8S rRNA and LSU-rRNA from tricistronic rRNA transcript (SSU-rRNA, 5.8S rRNA, LSU-rRNA)"/>
    <property type="evidence" value="ECO:0007669"/>
    <property type="project" value="TreeGrafter"/>
</dbReference>
<dbReference type="PANTHER" id="PTHR12311:SF7">
    <property type="entry name" value="ACTIVATOR OF BASAL TRANSCRIPTION 1"/>
    <property type="match status" value="1"/>
</dbReference>
<evidence type="ECO:0000256" key="3">
    <source>
        <dbReference type="ARBA" id="ARBA00022884"/>
    </source>
</evidence>
<feature type="non-terminal residue" evidence="8">
    <location>
        <position position="282"/>
    </location>
</feature>
<evidence type="ECO:0000256" key="5">
    <source>
        <dbReference type="ARBA" id="ARBA00025024"/>
    </source>
</evidence>
<dbReference type="OrthoDB" id="287393at2759"/>
<dbReference type="Proteomes" id="UP000799444">
    <property type="component" value="Unassembled WGS sequence"/>
</dbReference>
<comment type="function">
    <text evidence="5">Involved in the small subunit (SSU) processome assembly and function, and in the 18S rRNA synthesis. Required for the early cleavages at sites A0, A1 and A2.</text>
</comment>
<sequence length="282" mass="32383">MATRKRNEWLDADESDQEERGYDSEEEESRARTLPSSKRQKVQHDESEPDSEADLDDVQSQTSDAVSEDNPDNIDDTQSVSRVQSTTSRELSRLTTLASSLPRTRFDPAPTRLTAPLQPSKPHKDKSGIIYLSRVPPFMKPSALRTLLSPHGTLTRIYLTPESSQTRTTRLRAGGTRRKLYLDGWVEFAHKRDAKRVAENLNAQSIGGRKRGRWFDEVWNVKYLKGVKWGALVEQIRNEEAERGARMRDSMVREKRENERFVAGVERGRWFGEVWNVKARKG</sequence>
<dbReference type="InterPro" id="IPR039119">
    <property type="entry name" value="ABT1/Esf2"/>
</dbReference>
<evidence type="ECO:0000256" key="2">
    <source>
        <dbReference type="ARBA" id="ARBA00005819"/>
    </source>
</evidence>
<dbReference type="SUPFAM" id="SSF54928">
    <property type="entry name" value="RNA-binding domain, RBD"/>
    <property type="match status" value="1"/>
</dbReference>
<dbReference type="EMBL" id="ML996319">
    <property type="protein sequence ID" value="KAF2727671.1"/>
    <property type="molecule type" value="Genomic_DNA"/>
</dbReference>
<evidence type="ECO:0000256" key="7">
    <source>
        <dbReference type="SAM" id="MobiDB-lite"/>
    </source>
</evidence>
<organism evidence="8 9">
    <name type="scientific">Polyplosphaeria fusca</name>
    <dbReference type="NCBI Taxonomy" id="682080"/>
    <lineage>
        <taxon>Eukaryota</taxon>
        <taxon>Fungi</taxon>
        <taxon>Dikarya</taxon>
        <taxon>Ascomycota</taxon>
        <taxon>Pezizomycotina</taxon>
        <taxon>Dothideomycetes</taxon>
        <taxon>Pleosporomycetidae</taxon>
        <taxon>Pleosporales</taxon>
        <taxon>Tetraplosphaeriaceae</taxon>
        <taxon>Polyplosphaeria</taxon>
    </lineage>
</organism>
<dbReference type="CDD" id="cd12263">
    <property type="entry name" value="RRM_ABT1_like"/>
    <property type="match status" value="1"/>
</dbReference>
<dbReference type="GO" id="GO:0005730">
    <property type="term" value="C:nucleolus"/>
    <property type="evidence" value="ECO:0007669"/>
    <property type="project" value="UniProtKB-SubCell"/>
</dbReference>
<evidence type="ECO:0000313" key="9">
    <source>
        <dbReference type="Proteomes" id="UP000799444"/>
    </source>
</evidence>
<dbReference type="InterPro" id="IPR012677">
    <property type="entry name" value="Nucleotide-bd_a/b_plait_sf"/>
</dbReference>
<dbReference type="GO" id="GO:0000472">
    <property type="term" value="P:endonucleolytic cleavage to generate mature 5'-end of SSU-rRNA from (SSU-rRNA, 5.8S rRNA, LSU-rRNA)"/>
    <property type="evidence" value="ECO:0007669"/>
    <property type="project" value="TreeGrafter"/>
</dbReference>
<dbReference type="GO" id="GO:0000480">
    <property type="term" value="P:endonucleolytic cleavage in 5'-ETS of tricistronic rRNA transcript (SSU-rRNA, 5.8S rRNA, LSU-rRNA)"/>
    <property type="evidence" value="ECO:0007669"/>
    <property type="project" value="TreeGrafter"/>
</dbReference>
<dbReference type="AlphaFoldDB" id="A0A9P4QMN5"/>
<accession>A0A9P4QMN5</accession>
<comment type="subcellular location">
    <subcellularLocation>
        <location evidence="1">Nucleus</location>
        <location evidence="1">Nucleolus</location>
    </subcellularLocation>
</comment>
<feature type="region of interest" description="Disordered" evidence="7">
    <location>
        <begin position="1"/>
        <end position="125"/>
    </location>
</feature>
<protein>
    <recommendedName>
        <fullName evidence="6">18S rRNA factor 2</fullName>
    </recommendedName>
</protein>
<evidence type="ECO:0000256" key="4">
    <source>
        <dbReference type="ARBA" id="ARBA00023242"/>
    </source>
</evidence>